<dbReference type="InterPro" id="IPR052304">
    <property type="entry name" value="PTTG1IP"/>
</dbReference>
<keyword evidence="2" id="KW-0732">Signal</keyword>
<feature type="signal peptide" evidence="2">
    <location>
        <begin position="1"/>
        <end position="22"/>
    </location>
</feature>
<dbReference type="GeneTree" id="ENSGT00390000004977"/>
<evidence type="ECO:0000256" key="2">
    <source>
        <dbReference type="SAM" id="SignalP"/>
    </source>
</evidence>
<evidence type="ECO:0000256" key="1">
    <source>
        <dbReference type="SAM" id="Phobius"/>
    </source>
</evidence>
<reference evidence="3 4" key="1">
    <citation type="submission" date="2018-05" db="EMBL/GenBank/DDBJ databases">
        <authorList>
            <person name="Datahose"/>
        </authorList>
    </citation>
    <scope>NUCLEOTIDE SEQUENCE</scope>
</reference>
<dbReference type="GO" id="GO:0005737">
    <property type="term" value="C:cytoplasm"/>
    <property type="evidence" value="ECO:0007669"/>
    <property type="project" value="TreeGrafter"/>
</dbReference>
<accession>A0AAX7SQH8</accession>
<keyword evidence="1" id="KW-0472">Membrane</keyword>
<evidence type="ECO:0000313" key="4">
    <source>
        <dbReference type="Proteomes" id="UP000265100"/>
    </source>
</evidence>
<evidence type="ECO:0008006" key="5">
    <source>
        <dbReference type="Google" id="ProtNLM"/>
    </source>
</evidence>
<dbReference type="PANTHER" id="PTHR15191">
    <property type="entry name" value="PROTEIN CBG20567"/>
    <property type="match status" value="1"/>
</dbReference>
<dbReference type="PANTHER" id="PTHR15191:SF13">
    <property type="entry name" value="PTTG1-INTERACTING PROTEIN A"/>
    <property type="match status" value="1"/>
</dbReference>
<dbReference type="GO" id="GO:0006606">
    <property type="term" value="P:protein import into nucleus"/>
    <property type="evidence" value="ECO:0007669"/>
    <property type="project" value="TreeGrafter"/>
</dbReference>
<dbReference type="GO" id="GO:0005634">
    <property type="term" value="C:nucleus"/>
    <property type="evidence" value="ECO:0007669"/>
    <property type="project" value="TreeGrafter"/>
</dbReference>
<reference evidence="3" key="3">
    <citation type="submission" date="2025-08" db="UniProtKB">
        <authorList>
            <consortium name="Ensembl"/>
        </authorList>
    </citation>
    <scope>IDENTIFICATION</scope>
</reference>
<reference evidence="3" key="4">
    <citation type="submission" date="2025-09" db="UniProtKB">
        <authorList>
            <consortium name="Ensembl"/>
        </authorList>
    </citation>
    <scope>IDENTIFICATION</scope>
</reference>
<feature type="chain" id="PRO_5044310650" description="PSI domain-containing protein" evidence="2">
    <location>
        <begin position="23"/>
        <end position="177"/>
    </location>
</feature>
<keyword evidence="4" id="KW-1185">Reference proteome</keyword>
<dbReference type="Ensembl" id="ENSACLT00000091081.1">
    <property type="protein sequence ID" value="ENSACLP00000046563.1"/>
    <property type="gene ID" value="ENSACLG00000011512.2"/>
</dbReference>
<keyword evidence="1" id="KW-0812">Transmembrane</keyword>
<name>A0AAX7SQH8_ASTCA</name>
<feature type="transmembrane region" description="Helical" evidence="1">
    <location>
        <begin position="88"/>
        <end position="112"/>
    </location>
</feature>
<keyword evidence="1" id="KW-1133">Transmembrane helix</keyword>
<protein>
    <recommendedName>
        <fullName evidence="5">PSI domain-containing protein</fullName>
    </recommendedName>
</protein>
<sequence>MMGLRILLAVLLFGFGLASVFADSSTPENVCELKNGTSCEECLKNVTCLWCITTKSCVTYPVRTILPPHALCPLNDARWGLCWMNFQILIITLSVVGGILIIAFLVCLFCCCKCENIGSSRSEAKMQRQANKLRTKQDERRAEMKQRHQEIRQKYGELFSLLVCVCQQSATYTASKL</sequence>
<reference evidence="4" key="2">
    <citation type="submission" date="2023-03" db="EMBL/GenBank/DDBJ databases">
        <authorList>
            <consortium name="Wellcome Sanger Institute Data Sharing"/>
        </authorList>
    </citation>
    <scope>NUCLEOTIDE SEQUENCE [LARGE SCALE GENOMIC DNA]</scope>
</reference>
<dbReference type="Proteomes" id="UP000265100">
    <property type="component" value="Chromosome 19"/>
</dbReference>
<proteinExistence type="predicted"/>
<organism evidence="3 4">
    <name type="scientific">Astatotilapia calliptera</name>
    <name type="common">Eastern happy</name>
    <name type="synonym">Chromis callipterus</name>
    <dbReference type="NCBI Taxonomy" id="8154"/>
    <lineage>
        <taxon>Eukaryota</taxon>
        <taxon>Metazoa</taxon>
        <taxon>Chordata</taxon>
        <taxon>Craniata</taxon>
        <taxon>Vertebrata</taxon>
        <taxon>Euteleostomi</taxon>
        <taxon>Actinopterygii</taxon>
        <taxon>Neopterygii</taxon>
        <taxon>Teleostei</taxon>
        <taxon>Neoteleostei</taxon>
        <taxon>Acanthomorphata</taxon>
        <taxon>Ovalentaria</taxon>
        <taxon>Cichlomorphae</taxon>
        <taxon>Cichliformes</taxon>
        <taxon>Cichlidae</taxon>
        <taxon>African cichlids</taxon>
        <taxon>Pseudocrenilabrinae</taxon>
        <taxon>Haplochromini</taxon>
        <taxon>Astatotilapia</taxon>
    </lineage>
</organism>
<dbReference type="AlphaFoldDB" id="A0AAX7SQH8"/>
<evidence type="ECO:0000313" key="3">
    <source>
        <dbReference type="Ensembl" id="ENSACLP00000046563.1"/>
    </source>
</evidence>